<dbReference type="GO" id="GO:0046983">
    <property type="term" value="F:protein dimerization activity"/>
    <property type="evidence" value="ECO:0007669"/>
    <property type="project" value="InterPro"/>
</dbReference>
<feature type="transmembrane region" description="Helical" evidence="4">
    <location>
        <begin position="160"/>
        <end position="180"/>
    </location>
</feature>
<dbReference type="Pfam" id="PF02518">
    <property type="entry name" value="HATPase_c"/>
    <property type="match status" value="1"/>
</dbReference>
<dbReference type="GO" id="GO:0000155">
    <property type="term" value="F:phosphorelay sensor kinase activity"/>
    <property type="evidence" value="ECO:0007669"/>
    <property type="project" value="InterPro"/>
</dbReference>
<feature type="transmembrane region" description="Helical" evidence="4">
    <location>
        <begin position="381"/>
        <end position="403"/>
    </location>
</feature>
<feature type="transmembrane region" description="Helical" evidence="4">
    <location>
        <begin position="325"/>
        <end position="342"/>
    </location>
</feature>
<reference evidence="6 7" key="2">
    <citation type="submission" date="2020-08" db="EMBL/GenBank/DDBJ databases">
        <title>The Agave Microbiome: Exploring the role of microbial communities in plant adaptations to desert environments.</title>
        <authorList>
            <person name="Partida-Martinez L.P."/>
        </authorList>
    </citation>
    <scope>NUCLEOTIDE SEQUENCE [LARGE SCALE GENOMIC DNA]</scope>
    <source>
        <strain evidence="6 7">AT2.17</strain>
    </source>
</reference>
<protein>
    <submittedName>
        <fullName evidence="6">Signal transduction histidine kinase</fullName>
    </submittedName>
</protein>
<dbReference type="CDD" id="cd16917">
    <property type="entry name" value="HATPase_UhpB-NarQ-NarX-like"/>
    <property type="match status" value="1"/>
</dbReference>
<dbReference type="InterPro" id="IPR003594">
    <property type="entry name" value="HATPase_dom"/>
</dbReference>
<dbReference type="Pfam" id="PF07730">
    <property type="entry name" value="HisKA_3"/>
    <property type="match status" value="1"/>
</dbReference>
<evidence type="ECO:0000313" key="7">
    <source>
        <dbReference type="Proteomes" id="UP000549911"/>
    </source>
</evidence>
<reference evidence="6 7" key="1">
    <citation type="submission" date="2020-07" db="EMBL/GenBank/DDBJ databases">
        <authorList>
            <person name="Partida-Martinez L."/>
            <person name="Huntemann M."/>
            <person name="Clum A."/>
            <person name="Wang J."/>
            <person name="Palaniappan K."/>
            <person name="Ritter S."/>
            <person name="Chen I.-M."/>
            <person name="Stamatis D."/>
            <person name="Reddy T."/>
            <person name="O'Malley R."/>
            <person name="Daum C."/>
            <person name="Shapiro N."/>
            <person name="Ivanova N."/>
            <person name="Kyrpides N."/>
            <person name="Woyke T."/>
        </authorList>
    </citation>
    <scope>NUCLEOTIDE SEQUENCE [LARGE SCALE GENOMIC DNA]</scope>
    <source>
        <strain evidence="6 7">AT2.17</strain>
    </source>
</reference>
<evidence type="ECO:0000256" key="1">
    <source>
        <dbReference type="ARBA" id="ARBA00022679"/>
    </source>
</evidence>
<evidence type="ECO:0000313" key="6">
    <source>
        <dbReference type="EMBL" id="NYE35081.1"/>
    </source>
</evidence>
<feature type="transmembrane region" description="Helical" evidence="4">
    <location>
        <begin position="220"/>
        <end position="239"/>
    </location>
</feature>
<evidence type="ECO:0000256" key="2">
    <source>
        <dbReference type="ARBA" id="ARBA00022777"/>
    </source>
</evidence>
<accession>A0A7Y9KMV6</accession>
<feature type="transmembrane region" description="Helical" evidence="4">
    <location>
        <begin position="354"/>
        <end position="375"/>
    </location>
</feature>
<keyword evidence="2 6" id="KW-0418">Kinase</keyword>
<feature type="transmembrane region" description="Helical" evidence="4">
    <location>
        <begin position="285"/>
        <end position="305"/>
    </location>
</feature>
<keyword evidence="4" id="KW-0812">Transmembrane</keyword>
<feature type="transmembrane region" description="Helical" evidence="4">
    <location>
        <begin position="192"/>
        <end position="213"/>
    </location>
</feature>
<dbReference type="PROSITE" id="PS50109">
    <property type="entry name" value="HIS_KIN"/>
    <property type="match status" value="1"/>
</dbReference>
<dbReference type="InterPro" id="IPR050482">
    <property type="entry name" value="Sensor_HK_TwoCompSys"/>
</dbReference>
<dbReference type="InterPro" id="IPR005467">
    <property type="entry name" value="His_kinase_dom"/>
</dbReference>
<name>A0A7Y9KMV6_9ACTN</name>
<dbReference type="AlphaFoldDB" id="A0A7Y9KMV6"/>
<dbReference type="RefSeq" id="WP_179617782.1">
    <property type="nucleotide sequence ID" value="NZ_JACCBW010000001.1"/>
</dbReference>
<gene>
    <name evidence="6" type="ORF">F4692_000185</name>
</gene>
<dbReference type="GO" id="GO:0016020">
    <property type="term" value="C:membrane"/>
    <property type="evidence" value="ECO:0007669"/>
    <property type="project" value="InterPro"/>
</dbReference>
<keyword evidence="4" id="KW-1133">Transmembrane helix</keyword>
<evidence type="ECO:0000256" key="3">
    <source>
        <dbReference type="ARBA" id="ARBA00023012"/>
    </source>
</evidence>
<dbReference type="InterPro" id="IPR011712">
    <property type="entry name" value="Sig_transdc_His_kin_sub3_dim/P"/>
</dbReference>
<keyword evidence="4" id="KW-0472">Membrane</keyword>
<feature type="transmembrane region" description="Helical" evidence="4">
    <location>
        <begin position="251"/>
        <end position="273"/>
    </location>
</feature>
<dbReference type="SUPFAM" id="SSF55874">
    <property type="entry name" value="ATPase domain of HSP90 chaperone/DNA topoisomerase II/histidine kinase"/>
    <property type="match status" value="1"/>
</dbReference>
<dbReference type="PANTHER" id="PTHR24421">
    <property type="entry name" value="NITRATE/NITRITE SENSOR PROTEIN NARX-RELATED"/>
    <property type="match status" value="1"/>
</dbReference>
<organism evidence="6 7">
    <name type="scientific">Nocardioides cavernae</name>
    <dbReference type="NCBI Taxonomy" id="1921566"/>
    <lineage>
        <taxon>Bacteria</taxon>
        <taxon>Bacillati</taxon>
        <taxon>Actinomycetota</taxon>
        <taxon>Actinomycetes</taxon>
        <taxon>Propionibacteriales</taxon>
        <taxon>Nocardioidaceae</taxon>
        <taxon>Nocardioides</taxon>
    </lineage>
</organism>
<dbReference type="Gene3D" id="3.30.565.10">
    <property type="entry name" value="Histidine kinase-like ATPase, C-terminal domain"/>
    <property type="match status" value="1"/>
</dbReference>
<comment type="caution">
    <text evidence="6">The sequence shown here is derived from an EMBL/GenBank/DDBJ whole genome shotgun (WGS) entry which is preliminary data.</text>
</comment>
<feature type="transmembrane region" description="Helical" evidence="4">
    <location>
        <begin position="131"/>
        <end position="148"/>
    </location>
</feature>
<keyword evidence="3" id="KW-0902">Two-component regulatory system</keyword>
<sequence>MSRTGRLAVVAAAWVLPVTWVLAALLLSGPSDGTSLSTSVVPTGDARWSEPLRVARVFGVSALEAGDEVISIDGRSPEERVADGSIDAEVGQRVRYEVGRAGEVAGVGLIQQIDVTLVRYPVRDAVLAQPHVPFLAALLLAAGSAVFWRRPGALSSRAFLAAAALLPAIATSAPFGTSAIDLAGPRGTWPHLGGEVLATLGLVALLVCVASLVPTPRRALLLPAVAGVPLLGYASWLAARLGGTSAVERAQVLATVAVPALWATVPAALLLATRAHARAATRDDVLASRLVLLGLAAGLGAWVLLGQVPLLVTGQAPLSPYVLDAGSAAVALACLGVAAAHYRLGEIEPRVRRWLVQALVLVVVGALFVALVRAVDAAVDISVGSMLAGGLIALLLLPLAVVVQRLVRRLVYGDREFPDRVVSDLRRLDAVTAPEDALREMLDLLARRLHLSYAAVDVLGTGTSEPIAASTGQAYGTPLTVDLTVGGTTIGHLRVEVDAGHDPFGPGDRRLLEDVGTQVGALVQAVSANRELQVSRQRIVAAREEERRRLRRDLHDGLGPSLAALAMRLEAASDLVHDDPGRAADLVARLSDQAREDIGEVRRLVEGLRPPALDQLGLVSALRHRAAEHGSPGAPLRVPWVVEAADDLEPLPAAVEVAAYRIVVEAVNNAQKHSGADRCVVRLSRDASDLRIEVSDTGTGLAPDRRAGVGLSSMRERAEELGGEIEVGPGAEGGTVVRARLPLDDV</sequence>
<evidence type="ECO:0000259" key="5">
    <source>
        <dbReference type="PROSITE" id="PS50109"/>
    </source>
</evidence>
<dbReference type="Proteomes" id="UP000549911">
    <property type="component" value="Unassembled WGS sequence"/>
</dbReference>
<dbReference type="InterPro" id="IPR036890">
    <property type="entry name" value="HATPase_C_sf"/>
</dbReference>
<dbReference type="SMART" id="SM00387">
    <property type="entry name" value="HATPase_c"/>
    <property type="match status" value="1"/>
</dbReference>
<dbReference type="EMBL" id="JACCBW010000001">
    <property type="protein sequence ID" value="NYE35081.1"/>
    <property type="molecule type" value="Genomic_DNA"/>
</dbReference>
<feature type="domain" description="Histidine kinase" evidence="5">
    <location>
        <begin position="661"/>
        <end position="745"/>
    </location>
</feature>
<dbReference type="Gene3D" id="1.20.5.1930">
    <property type="match status" value="1"/>
</dbReference>
<proteinExistence type="predicted"/>
<keyword evidence="7" id="KW-1185">Reference proteome</keyword>
<evidence type="ECO:0000256" key="4">
    <source>
        <dbReference type="SAM" id="Phobius"/>
    </source>
</evidence>
<keyword evidence="1" id="KW-0808">Transferase</keyword>